<dbReference type="GO" id="GO:0016192">
    <property type="term" value="P:vesicle-mediated transport"/>
    <property type="evidence" value="ECO:0007669"/>
    <property type="project" value="UniProtKB-ARBA"/>
</dbReference>
<dbReference type="SMART" id="SM00326">
    <property type="entry name" value="SH3"/>
    <property type="match status" value="1"/>
</dbReference>
<dbReference type="InterPro" id="IPR001452">
    <property type="entry name" value="SH3_domain"/>
</dbReference>
<dbReference type="InterPro" id="IPR036028">
    <property type="entry name" value="SH3-like_dom_sf"/>
</dbReference>
<accession>A0A8H4KMQ5</accession>
<dbReference type="AlphaFoldDB" id="A0A8H4KMQ5"/>
<keyword evidence="6" id="KW-1185">Reference proteome</keyword>
<keyword evidence="1 2" id="KW-0728">SH3 domain</keyword>
<organism evidence="5 6">
    <name type="scientific">Fusarium albosuccineum</name>
    <dbReference type="NCBI Taxonomy" id="1237068"/>
    <lineage>
        <taxon>Eukaryota</taxon>
        <taxon>Fungi</taxon>
        <taxon>Dikarya</taxon>
        <taxon>Ascomycota</taxon>
        <taxon>Pezizomycotina</taxon>
        <taxon>Sordariomycetes</taxon>
        <taxon>Hypocreomycetidae</taxon>
        <taxon>Hypocreales</taxon>
        <taxon>Nectriaceae</taxon>
        <taxon>Fusarium</taxon>
        <taxon>Fusarium decemcellulare species complex</taxon>
    </lineage>
</organism>
<comment type="caution">
    <text evidence="5">The sequence shown here is derived from an EMBL/GenBank/DDBJ whole genome shotgun (WGS) entry which is preliminary data.</text>
</comment>
<dbReference type="EMBL" id="JAADYS010002904">
    <property type="protein sequence ID" value="KAF4453186.1"/>
    <property type="molecule type" value="Genomic_DNA"/>
</dbReference>
<evidence type="ECO:0000256" key="2">
    <source>
        <dbReference type="PROSITE-ProRule" id="PRU00192"/>
    </source>
</evidence>
<dbReference type="GO" id="GO:0005886">
    <property type="term" value="C:plasma membrane"/>
    <property type="evidence" value="ECO:0007669"/>
    <property type="project" value="TreeGrafter"/>
</dbReference>
<dbReference type="GO" id="GO:0003779">
    <property type="term" value="F:actin binding"/>
    <property type="evidence" value="ECO:0007669"/>
    <property type="project" value="TreeGrafter"/>
</dbReference>
<dbReference type="OrthoDB" id="5245070at2759"/>
<gene>
    <name evidence="5" type="ORF">FALBO_16035</name>
</gene>
<dbReference type="PROSITE" id="PS50002">
    <property type="entry name" value="SH3"/>
    <property type="match status" value="1"/>
</dbReference>
<dbReference type="SUPFAM" id="SSF50044">
    <property type="entry name" value="SH3-domain"/>
    <property type="match status" value="1"/>
</dbReference>
<reference evidence="5 6" key="1">
    <citation type="submission" date="2020-01" db="EMBL/GenBank/DDBJ databases">
        <title>Identification and distribution of gene clusters putatively required for synthesis of sphingolipid metabolism inhibitors in phylogenetically diverse species of the filamentous fungus Fusarium.</title>
        <authorList>
            <person name="Kim H.-S."/>
            <person name="Busman M."/>
            <person name="Brown D.W."/>
            <person name="Divon H."/>
            <person name="Uhlig S."/>
            <person name="Proctor R.H."/>
        </authorList>
    </citation>
    <scope>NUCLEOTIDE SEQUENCE [LARGE SCALE GENOMIC DNA]</scope>
    <source>
        <strain evidence="5 6">NRRL 20459</strain>
    </source>
</reference>
<feature type="compositionally biased region" description="Pro residues" evidence="3">
    <location>
        <begin position="58"/>
        <end position="80"/>
    </location>
</feature>
<feature type="region of interest" description="Disordered" evidence="3">
    <location>
        <begin position="50"/>
        <end position="141"/>
    </location>
</feature>
<protein>
    <submittedName>
        <fullName evidence="5">Myosin-1</fullName>
    </submittedName>
</protein>
<evidence type="ECO:0000259" key="4">
    <source>
        <dbReference type="PROSITE" id="PS50002"/>
    </source>
</evidence>
<dbReference type="PANTHER" id="PTHR12287:SF23">
    <property type="entry name" value="AROUSER, ISOFORM A-RELATED"/>
    <property type="match status" value="1"/>
</dbReference>
<dbReference type="GO" id="GO:0007266">
    <property type="term" value="P:Rho protein signal transduction"/>
    <property type="evidence" value="ECO:0007669"/>
    <property type="project" value="TreeGrafter"/>
</dbReference>
<sequence length="141" mass="15220">MAKVLYDFAGQRENELSITAGDLVEIVQKENNGWWLAKIAQSGQQAWVPAAYVQEQAPPAPRAPPAPPRAKPTPPAPPAKRPAANRKPAELQQRDSGMSLNTPNGDSRSSTPTPSLAGSLADALLARKNAMQKEKEDDDDW</sequence>
<name>A0A8H4KMQ5_9HYPO</name>
<dbReference type="Pfam" id="PF00018">
    <property type="entry name" value="SH3_1"/>
    <property type="match status" value="1"/>
</dbReference>
<dbReference type="PANTHER" id="PTHR12287">
    <property type="entry name" value="EPIDERMAL GROWTH FACTOR RECEPTOR KINASE SUBSTRATE EPS8-RELATED PROTEIN"/>
    <property type="match status" value="1"/>
</dbReference>
<evidence type="ECO:0000256" key="1">
    <source>
        <dbReference type="ARBA" id="ARBA00022443"/>
    </source>
</evidence>
<evidence type="ECO:0000313" key="5">
    <source>
        <dbReference type="EMBL" id="KAF4453186.1"/>
    </source>
</evidence>
<dbReference type="InterPro" id="IPR039801">
    <property type="entry name" value="EPS8-like"/>
</dbReference>
<evidence type="ECO:0000313" key="6">
    <source>
        <dbReference type="Proteomes" id="UP000554235"/>
    </source>
</evidence>
<dbReference type="Proteomes" id="UP000554235">
    <property type="component" value="Unassembled WGS sequence"/>
</dbReference>
<dbReference type="GO" id="GO:0035023">
    <property type="term" value="P:regulation of Rho protein signal transduction"/>
    <property type="evidence" value="ECO:0007669"/>
    <property type="project" value="TreeGrafter"/>
</dbReference>
<proteinExistence type="predicted"/>
<dbReference type="CDD" id="cd11858">
    <property type="entry name" value="SH3_Myosin-I_fungi"/>
    <property type="match status" value="1"/>
</dbReference>
<feature type="domain" description="SH3" evidence="4">
    <location>
        <begin position="1"/>
        <end position="58"/>
    </location>
</feature>
<dbReference type="Gene3D" id="2.30.30.40">
    <property type="entry name" value="SH3 Domains"/>
    <property type="match status" value="1"/>
</dbReference>
<feature type="compositionally biased region" description="Low complexity" evidence="3">
    <location>
        <begin position="115"/>
        <end position="126"/>
    </location>
</feature>
<dbReference type="InterPro" id="IPR035535">
    <property type="entry name" value="Fungal_myosin-I_SH3"/>
</dbReference>
<feature type="compositionally biased region" description="Polar residues" evidence="3">
    <location>
        <begin position="94"/>
        <end position="114"/>
    </location>
</feature>
<evidence type="ECO:0000256" key="3">
    <source>
        <dbReference type="SAM" id="MobiDB-lite"/>
    </source>
</evidence>